<evidence type="ECO:0000259" key="2">
    <source>
        <dbReference type="Pfam" id="PF23981"/>
    </source>
</evidence>
<dbReference type="InterPro" id="IPR055729">
    <property type="entry name" value="DUF7305"/>
</dbReference>
<feature type="domain" description="DUF7305" evidence="2">
    <location>
        <begin position="323"/>
        <end position="420"/>
    </location>
</feature>
<proteinExistence type="predicted"/>
<accession>A0A2T1GNF2</accession>
<comment type="caution">
    <text evidence="3">The sequence shown here is derived from an EMBL/GenBank/DDBJ whole genome shotgun (WGS) entry which is preliminary data.</text>
</comment>
<gene>
    <name evidence="3" type="ORF">C7B77_00715</name>
</gene>
<feature type="transmembrane region" description="Helical" evidence="1">
    <location>
        <begin position="43"/>
        <end position="63"/>
    </location>
</feature>
<evidence type="ECO:0000313" key="3">
    <source>
        <dbReference type="EMBL" id="PSB59460.1"/>
    </source>
</evidence>
<dbReference type="EMBL" id="PVWO01000005">
    <property type="protein sequence ID" value="PSB59460.1"/>
    <property type="molecule type" value="Genomic_DNA"/>
</dbReference>
<reference evidence="3 4" key="1">
    <citation type="submission" date="2018-03" db="EMBL/GenBank/DDBJ databases">
        <title>The ancient ancestry and fast evolution of plastids.</title>
        <authorList>
            <person name="Moore K.R."/>
            <person name="Magnabosco C."/>
            <person name="Momper L."/>
            <person name="Gold D.A."/>
            <person name="Bosak T."/>
            <person name="Fournier G.P."/>
        </authorList>
    </citation>
    <scope>NUCLEOTIDE SEQUENCE [LARGE SCALE GENOMIC DNA]</scope>
    <source>
        <strain evidence="3 4">CCALA 037</strain>
    </source>
</reference>
<sequence>MAMKKLFLTTYLKYYLASIEPYADRINKTTKRTDCQSLSQSGFSVPLALGLGLVMIIVAASIIGRSQSDRDITSSQRETNRALSVSEAGAIRFQAFLDRHKLLATKNLAQWITTLDTLPSVQAGCHSIDLPIAKYQAGLFKDNTWIDLDPSDRNKGRYQIVDYQYQNGVGKLTVAGRIDAYNTTDYTANSTLKIDIPIGSESAKIAPPALWANTLNLNASQKVTGQIRGVTCPLLPMTDADGIAGVDMSNIEIVSGIPSGQIIADPFVNIPTPKIAPTTATSIPAITTSIELPRPTSTDTPDANGEYHYFVDTDIPGGDSIKLQDIDRIKITIPAHQKINLYLKGNIDLAGSQTIGVNSANPNLRIYGSSQTVKLTIKDNAEITAFIHAPLADAKNISSSTPNPGQNITGAVWVNSWDSTSSSSPIPIVQTGNWTDFGIAKIEQPSQLSPISYWQRVEN</sequence>
<dbReference type="AlphaFoldDB" id="A0A2T1GNF2"/>
<dbReference type="Proteomes" id="UP000238937">
    <property type="component" value="Unassembled WGS sequence"/>
</dbReference>
<keyword evidence="1" id="KW-0472">Membrane</keyword>
<protein>
    <recommendedName>
        <fullName evidence="2">DUF7305 domain-containing protein</fullName>
    </recommendedName>
</protein>
<evidence type="ECO:0000313" key="4">
    <source>
        <dbReference type="Proteomes" id="UP000238937"/>
    </source>
</evidence>
<keyword evidence="4" id="KW-1185">Reference proteome</keyword>
<dbReference type="Pfam" id="PF23981">
    <property type="entry name" value="DUF7305"/>
    <property type="match status" value="1"/>
</dbReference>
<keyword evidence="1" id="KW-1133">Transmembrane helix</keyword>
<name>A0A2T1GNF2_9CYAN</name>
<keyword evidence="1" id="KW-0812">Transmembrane</keyword>
<organism evidence="3 4">
    <name type="scientific">Chamaesiphon polymorphus CCALA 037</name>
    <dbReference type="NCBI Taxonomy" id="2107692"/>
    <lineage>
        <taxon>Bacteria</taxon>
        <taxon>Bacillati</taxon>
        <taxon>Cyanobacteriota</taxon>
        <taxon>Cyanophyceae</taxon>
        <taxon>Gomontiellales</taxon>
        <taxon>Chamaesiphonaceae</taxon>
        <taxon>Chamaesiphon</taxon>
    </lineage>
</organism>
<evidence type="ECO:0000256" key="1">
    <source>
        <dbReference type="SAM" id="Phobius"/>
    </source>
</evidence>